<dbReference type="OrthoDB" id="9810730at2"/>
<dbReference type="SMART" id="SM00387">
    <property type="entry name" value="HATPase_c"/>
    <property type="match status" value="1"/>
</dbReference>
<evidence type="ECO:0000313" key="20">
    <source>
        <dbReference type="Proteomes" id="UP000198644"/>
    </source>
</evidence>
<feature type="domain" description="Response regulatory" evidence="17">
    <location>
        <begin position="537"/>
        <end position="658"/>
    </location>
</feature>
<dbReference type="InterPro" id="IPR011006">
    <property type="entry name" value="CheY-like_superfamily"/>
</dbReference>
<dbReference type="GO" id="GO:0000155">
    <property type="term" value="F:phosphorelay sensor kinase activity"/>
    <property type="evidence" value="ECO:0007669"/>
    <property type="project" value="InterPro"/>
</dbReference>
<feature type="domain" description="Histidine kinase" evidence="16">
    <location>
        <begin position="280"/>
        <end position="503"/>
    </location>
</feature>
<dbReference type="AlphaFoldDB" id="A0A1I6GPF5"/>
<dbReference type="GO" id="GO:0016020">
    <property type="term" value="C:membrane"/>
    <property type="evidence" value="ECO:0007669"/>
    <property type="project" value="UniProtKB-SubCell"/>
</dbReference>
<dbReference type="CDD" id="cd17546">
    <property type="entry name" value="REC_hyHK_CKI1_RcsC-like"/>
    <property type="match status" value="1"/>
</dbReference>
<keyword evidence="10 15" id="KW-1133">Transmembrane helix</keyword>
<evidence type="ECO:0000256" key="7">
    <source>
        <dbReference type="ARBA" id="ARBA00022741"/>
    </source>
</evidence>
<dbReference type="Pfam" id="PF00512">
    <property type="entry name" value="HisKA"/>
    <property type="match status" value="1"/>
</dbReference>
<proteinExistence type="predicted"/>
<dbReference type="SUPFAM" id="SSF47384">
    <property type="entry name" value="Homodimeric domain of signal transducing histidine kinase"/>
    <property type="match status" value="1"/>
</dbReference>
<feature type="region of interest" description="Disordered" evidence="14">
    <location>
        <begin position="506"/>
        <end position="537"/>
    </location>
</feature>
<organism evidence="19 20">
    <name type="scientific">Marinobacter daqiaonensis</name>
    <dbReference type="NCBI Taxonomy" id="650891"/>
    <lineage>
        <taxon>Bacteria</taxon>
        <taxon>Pseudomonadati</taxon>
        <taxon>Pseudomonadota</taxon>
        <taxon>Gammaproteobacteria</taxon>
        <taxon>Pseudomonadales</taxon>
        <taxon>Marinobacteraceae</taxon>
        <taxon>Marinobacter</taxon>
    </lineage>
</organism>
<evidence type="ECO:0000256" key="9">
    <source>
        <dbReference type="ARBA" id="ARBA00022840"/>
    </source>
</evidence>
<dbReference type="SMART" id="SM00448">
    <property type="entry name" value="REC"/>
    <property type="match status" value="1"/>
</dbReference>
<reference evidence="20" key="1">
    <citation type="submission" date="2016-10" db="EMBL/GenBank/DDBJ databases">
        <authorList>
            <person name="Varghese N."/>
            <person name="Submissions S."/>
        </authorList>
    </citation>
    <scope>NUCLEOTIDE SEQUENCE [LARGE SCALE GENOMIC DNA]</scope>
    <source>
        <strain evidence="20">CGMCC 1.9167</strain>
    </source>
</reference>
<evidence type="ECO:0000259" key="16">
    <source>
        <dbReference type="PROSITE" id="PS50109"/>
    </source>
</evidence>
<dbReference type="SUPFAM" id="SSF52172">
    <property type="entry name" value="CheY-like"/>
    <property type="match status" value="1"/>
</dbReference>
<dbReference type="SMART" id="SM00388">
    <property type="entry name" value="HisKA"/>
    <property type="match status" value="1"/>
</dbReference>
<dbReference type="PROSITE" id="PS50109">
    <property type="entry name" value="HIS_KIN"/>
    <property type="match status" value="1"/>
</dbReference>
<dbReference type="InterPro" id="IPR036890">
    <property type="entry name" value="HATPase_C_sf"/>
</dbReference>
<name>A0A1I6GPF5_9GAMM</name>
<dbReference type="CDD" id="cd16922">
    <property type="entry name" value="HATPase_EvgS-ArcB-TorS-like"/>
    <property type="match status" value="1"/>
</dbReference>
<gene>
    <name evidence="19" type="ORF">SAMN05216203_0345</name>
</gene>
<protein>
    <recommendedName>
        <fullName evidence="3">histidine kinase</fullName>
        <ecNumber evidence="3">2.7.13.3</ecNumber>
    </recommendedName>
</protein>
<evidence type="ECO:0000256" key="12">
    <source>
        <dbReference type="ARBA" id="ARBA00023136"/>
    </source>
</evidence>
<dbReference type="Pfam" id="PF02518">
    <property type="entry name" value="HATPase_c"/>
    <property type="match status" value="1"/>
</dbReference>
<evidence type="ECO:0000256" key="15">
    <source>
        <dbReference type="SAM" id="Phobius"/>
    </source>
</evidence>
<evidence type="ECO:0000256" key="11">
    <source>
        <dbReference type="ARBA" id="ARBA00023012"/>
    </source>
</evidence>
<dbReference type="STRING" id="650891.SAMN05216203_0345"/>
<dbReference type="Gene3D" id="3.30.565.10">
    <property type="entry name" value="Histidine kinase-like ATPase, C-terminal domain"/>
    <property type="match status" value="1"/>
</dbReference>
<sequence length="660" mass="73045">MKYSHAKRSLNRQLILLGALPAVLMFAGLMLFFTTARLSDAREDLFDSTQTLADNLAPALEYAVVSGNRSVVSQVLEQSMGRSNLEWIRVTDVMGKEMGFVGGPDYPRWPGQALESEEVERFSSEILQYPLDLAANDGTEWFETDYRLTGGALRVGTVEVAVSEQLLTERRSDILLTSGVVGISLLVFTLLLVNRMLAPVVEPIRALAAHLLDMTRREYREVEPTHARVAEIAELETNLNELARHLHQLKESRDQTLSLSESAREKAETASAAKSEFLAVMSHELRTPLNGVLAMVDLVAEEPLTPRQTDYLHTARKSTEDLLILIDDILDFSRLDQGKLLLESGHFNPAELAENCIASFRHTAEQAGLPLSLKLTGHWPDRPLLIGDAVRYRQVLACLLDNAIKFSDDGAITVVMDWHQESDDCVFLGCEVQDNGRGIPLEQVAQVFNSFEQLDGSLSREAGGTGIGLSLVQKLVELMGGHVRVATDIGEGSSFGFEVPFDVVSEQSPEQPEPLALTENAAGSRSGPNADGRRPPRALVVEDNPVNQRVARTLLERLGFDAEAVDNGREALQQVTSSAHQYTVILMDCHMPVMDGFEATEAIRDWERRQNVRQTPIIALTADALPHTESHCHKAGMNDYLAKPVRKHQLRTVLSRWVPL</sequence>
<dbReference type="PANTHER" id="PTHR45339:SF1">
    <property type="entry name" value="HYBRID SIGNAL TRANSDUCTION HISTIDINE KINASE J"/>
    <property type="match status" value="1"/>
</dbReference>
<dbReference type="InterPro" id="IPR001789">
    <property type="entry name" value="Sig_transdc_resp-reg_receiver"/>
</dbReference>
<evidence type="ECO:0000256" key="1">
    <source>
        <dbReference type="ARBA" id="ARBA00000085"/>
    </source>
</evidence>
<dbReference type="GO" id="GO:0005524">
    <property type="term" value="F:ATP binding"/>
    <property type="evidence" value="ECO:0007669"/>
    <property type="project" value="UniProtKB-KW"/>
</dbReference>
<dbReference type="Gene3D" id="1.10.287.130">
    <property type="match status" value="1"/>
</dbReference>
<dbReference type="InterPro" id="IPR036097">
    <property type="entry name" value="HisK_dim/P_sf"/>
</dbReference>
<evidence type="ECO:0000256" key="6">
    <source>
        <dbReference type="ARBA" id="ARBA00022692"/>
    </source>
</evidence>
<dbReference type="PANTHER" id="PTHR45339">
    <property type="entry name" value="HYBRID SIGNAL TRANSDUCTION HISTIDINE KINASE J"/>
    <property type="match status" value="1"/>
</dbReference>
<evidence type="ECO:0000256" key="13">
    <source>
        <dbReference type="PROSITE-ProRule" id="PRU00169"/>
    </source>
</evidence>
<dbReference type="CDD" id="cd00082">
    <property type="entry name" value="HisKA"/>
    <property type="match status" value="1"/>
</dbReference>
<keyword evidence="7" id="KW-0547">Nucleotide-binding</keyword>
<dbReference type="InterPro" id="IPR003594">
    <property type="entry name" value="HATPase_dom"/>
</dbReference>
<dbReference type="InterPro" id="IPR004358">
    <property type="entry name" value="Sig_transdc_His_kin-like_C"/>
</dbReference>
<dbReference type="FunFam" id="1.10.287.130:FF:000004">
    <property type="entry name" value="Ethylene receptor 1"/>
    <property type="match status" value="1"/>
</dbReference>
<dbReference type="EC" id="2.7.13.3" evidence="3"/>
<dbReference type="RefSeq" id="WP_092008572.1">
    <property type="nucleotide sequence ID" value="NZ_FOYW01000001.1"/>
</dbReference>
<dbReference type="InterPro" id="IPR005467">
    <property type="entry name" value="His_kinase_dom"/>
</dbReference>
<dbReference type="FunFam" id="3.30.565.10:FF:000010">
    <property type="entry name" value="Sensor histidine kinase RcsC"/>
    <property type="match status" value="1"/>
</dbReference>
<feature type="modified residue" description="4-aspartylphosphate" evidence="13">
    <location>
        <position position="588"/>
    </location>
</feature>
<keyword evidence="8 19" id="KW-0418">Kinase</keyword>
<keyword evidence="12 15" id="KW-0472">Membrane</keyword>
<comment type="subcellular location">
    <subcellularLocation>
        <location evidence="2">Membrane</location>
    </subcellularLocation>
</comment>
<keyword evidence="11" id="KW-0902">Two-component regulatory system</keyword>
<evidence type="ECO:0000259" key="18">
    <source>
        <dbReference type="PROSITE" id="PS50885"/>
    </source>
</evidence>
<evidence type="ECO:0000256" key="3">
    <source>
        <dbReference type="ARBA" id="ARBA00012438"/>
    </source>
</evidence>
<evidence type="ECO:0000259" key="17">
    <source>
        <dbReference type="PROSITE" id="PS50110"/>
    </source>
</evidence>
<keyword evidence="4 13" id="KW-0597">Phosphoprotein</keyword>
<dbReference type="SUPFAM" id="SSF55874">
    <property type="entry name" value="ATPase domain of HSP90 chaperone/DNA topoisomerase II/histidine kinase"/>
    <property type="match status" value="1"/>
</dbReference>
<keyword evidence="9" id="KW-0067">ATP-binding</keyword>
<evidence type="ECO:0000313" key="19">
    <source>
        <dbReference type="EMBL" id="SFR44103.1"/>
    </source>
</evidence>
<dbReference type="PROSITE" id="PS50885">
    <property type="entry name" value="HAMP"/>
    <property type="match status" value="1"/>
</dbReference>
<dbReference type="InterPro" id="IPR003661">
    <property type="entry name" value="HisK_dim/P_dom"/>
</dbReference>
<evidence type="ECO:0000256" key="10">
    <source>
        <dbReference type="ARBA" id="ARBA00022989"/>
    </source>
</evidence>
<dbReference type="EMBL" id="FOYW01000001">
    <property type="protein sequence ID" value="SFR44103.1"/>
    <property type="molecule type" value="Genomic_DNA"/>
</dbReference>
<feature type="domain" description="HAMP" evidence="18">
    <location>
        <begin position="198"/>
        <end position="251"/>
    </location>
</feature>
<keyword evidence="20" id="KW-1185">Reference proteome</keyword>
<evidence type="ECO:0000256" key="2">
    <source>
        <dbReference type="ARBA" id="ARBA00004370"/>
    </source>
</evidence>
<dbReference type="Gene3D" id="3.40.50.2300">
    <property type="match status" value="1"/>
</dbReference>
<dbReference type="InterPro" id="IPR003660">
    <property type="entry name" value="HAMP_dom"/>
</dbReference>
<keyword evidence="6 15" id="KW-0812">Transmembrane</keyword>
<keyword evidence="5" id="KW-0808">Transferase</keyword>
<evidence type="ECO:0000256" key="5">
    <source>
        <dbReference type="ARBA" id="ARBA00022679"/>
    </source>
</evidence>
<evidence type="ECO:0000256" key="14">
    <source>
        <dbReference type="SAM" id="MobiDB-lite"/>
    </source>
</evidence>
<evidence type="ECO:0000256" key="8">
    <source>
        <dbReference type="ARBA" id="ARBA00022777"/>
    </source>
</evidence>
<comment type="catalytic activity">
    <reaction evidence="1">
        <text>ATP + protein L-histidine = ADP + protein N-phospho-L-histidine.</text>
        <dbReference type="EC" id="2.7.13.3"/>
    </reaction>
</comment>
<dbReference type="Proteomes" id="UP000198644">
    <property type="component" value="Unassembled WGS sequence"/>
</dbReference>
<accession>A0A1I6GPF5</accession>
<dbReference type="PRINTS" id="PR00344">
    <property type="entry name" value="BCTRLSENSOR"/>
</dbReference>
<dbReference type="PROSITE" id="PS50110">
    <property type="entry name" value="RESPONSE_REGULATORY"/>
    <property type="match status" value="1"/>
</dbReference>
<dbReference type="Pfam" id="PF00072">
    <property type="entry name" value="Response_reg"/>
    <property type="match status" value="1"/>
</dbReference>
<evidence type="ECO:0000256" key="4">
    <source>
        <dbReference type="ARBA" id="ARBA00022553"/>
    </source>
</evidence>
<feature type="transmembrane region" description="Helical" evidence="15">
    <location>
        <begin position="14"/>
        <end position="33"/>
    </location>
</feature>